<reference evidence="2 3" key="1">
    <citation type="submission" date="2018-06" db="EMBL/GenBank/DDBJ databases">
        <authorList>
            <consortium name="Pathogen Informatics"/>
            <person name="Doyle S."/>
        </authorList>
    </citation>
    <scope>NUCLEOTIDE SEQUENCE [LARGE SCALE GENOMIC DNA]</scope>
    <source>
        <strain evidence="2 3">NCTC11535</strain>
    </source>
</reference>
<dbReference type="InterPro" id="IPR046281">
    <property type="entry name" value="DUF6318"/>
</dbReference>
<organism evidence="2 3">
    <name type="scientific">Actinomyces bovis</name>
    <dbReference type="NCBI Taxonomy" id="1658"/>
    <lineage>
        <taxon>Bacteria</taxon>
        <taxon>Bacillati</taxon>
        <taxon>Actinomycetota</taxon>
        <taxon>Actinomycetes</taxon>
        <taxon>Actinomycetales</taxon>
        <taxon>Actinomycetaceae</taxon>
        <taxon>Actinomyces</taxon>
    </lineage>
</organism>
<evidence type="ECO:0000313" key="2">
    <source>
        <dbReference type="EMBL" id="SPT53854.1"/>
    </source>
</evidence>
<proteinExistence type="predicted"/>
<accession>A0ABY1VP00</accession>
<evidence type="ECO:0000259" key="1">
    <source>
        <dbReference type="Pfam" id="PF19843"/>
    </source>
</evidence>
<sequence length="133" mass="15114">MDENSLDGVAQAAKYFLLLYTYTYTTGNTKLWQDLTEDDCKFCKHLVDVTKELHDSGGWADHWSFELYTITHRKASAGNTYSVVDLQITNPGTMEYDSSGNGSQTEREENKTLRLALDYVDGKWMLRGGQVVK</sequence>
<dbReference type="Pfam" id="PF19843">
    <property type="entry name" value="DUF6318"/>
    <property type="match status" value="1"/>
</dbReference>
<keyword evidence="3" id="KW-1185">Reference proteome</keyword>
<comment type="caution">
    <text evidence="2">The sequence shown here is derived from an EMBL/GenBank/DDBJ whole genome shotgun (WGS) entry which is preliminary data.</text>
</comment>
<evidence type="ECO:0000313" key="3">
    <source>
        <dbReference type="Proteomes" id="UP000250006"/>
    </source>
</evidence>
<dbReference type="EMBL" id="UAPQ01000008">
    <property type="protein sequence ID" value="SPT53854.1"/>
    <property type="molecule type" value="Genomic_DNA"/>
</dbReference>
<name>A0ABY1VP00_9ACTO</name>
<protein>
    <recommendedName>
        <fullName evidence="1">DUF6318 domain-containing protein</fullName>
    </recommendedName>
</protein>
<gene>
    <name evidence="2" type="ORF">NCTC11535_01539</name>
</gene>
<dbReference type="Proteomes" id="UP000250006">
    <property type="component" value="Unassembled WGS sequence"/>
</dbReference>
<feature type="domain" description="DUF6318" evidence="1">
    <location>
        <begin position="1"/>
        <end position="127"/>
    </location>
</feature>